<gene>
    <name evidence="3" type="ORF">BpHYR1_043211</name>
</gene>
<dbReference type="OrthoDB" id="10651378at2759"/>
<proteinExistence type="predicted"/>
<feature type="transmembrane region" description="Helical" evidence="1">
    <location>
        <begin position="142"/>
        <end position="163"/>
    </location>
</feature>
<keyword evidence="4" id="KW-1185">Reference proteome</keyword>
<evidence type="ECO:0000313" key="3">
    <source>
        <dbReference type="EMBL" id="RNA26149.1"/>
    </source>
</evidence>
<evidence type="ECO:0000256" key="1">
    <source>
        <dbReference type="SAM" id="Phobius"/>
    </source>
</evidence>
<dbReference type="AlphaFoldDB" id="A0A3M7RRQ0"/>
<keyword evidence="2" id="KW-0732">Signal</keyword>
<reference evidence="3 4" key="1">
    <citation type="journal article" date="2018" name="Sci. Rep.">
        <title>Genomic signatures of local adaptation to the degree of environmental predictability in rotifers.</title>
        <authorList>
            <person name="Franch-Gras L."/>
            <person name="Hahn C."/>
            <person name="Garcia-Roger E.M."/>
            <person name="Carmona M.J."/>
            <person name="Serra M."/>
            <person name="Gomez A."/>
        </authorList>
    </citation>
    <scope>NUCLEOTIDE SEQUENCE [LARGE SCALE GENOMIC DNA]</scope>
    <source>
        <strain evidence="3">HYR1</strain>
    </source>
</reference>
<name>A0A3M7RRQ0_BRAPC</name>
<dbReference type="Proteomes" id="UP000276133">
    <property type="component" value="Unassembled WGS sequence"/>
</dbReference>
<keyword evidence="1" id="KW-0472">Membrane</keyword>
<accession>A0A3M7RRQ0</accession>
<keyword evidence="1" id="KW-1133">Transmembrane helix</keyword>
<evidence type="ECO:0008006" key="5">
    <source>
        <dbReference type="Google" id="ProtNLM"/>
    </source>
</evidence>
<feature type="signal peptide" evidence="2">
    <location>
        <begin position="1"/>
        <end position="26"/>
    </location>
</feature>
<feature type="transmembrane region" description="Helical" evidence="1">
    <location>
        <begin position="175"/>
        <end position="195"/>
    </location>
</feature>
<feature type="chain" id="PRO_5018287153" description="Secreted protein" evidence="2">
    <location>
        <begin position="27"/>
        <end position="197"/>
    </location>
</feature>
<keyword evidence="1" id="KW-0812">Transmembrane</keyword>
<sequence length="197" mass="22163">MIKRILFSSAMACFVLTVEYAHRAWSTHVQTTSSACKNSRGNFRCGKNRPIWHHIWSTCHHLDRGRFVFLDIGVPIAERDTTTSNRILVFVSVQTGVNHLAEYFGHDFAKSLGVEHAVESADKNGRLGINFGRQILLGRHKAGVILIPWYHLYLFGFAAFVEVKITRVNTRHQNVVVVVFAAIFVLLAAIGQQPLHG</sequence>
<evidence type="ECO:0000256" key="2">
    <source>
        <dbReference type="SAM" id="SignalP"/>
    </source>
</evidence>
<dbReference type="EMBL" id="REGN01002795">
    <property type="protein sequence ID" value="RNA26149.1"/>
    <property type="molecule type" value="Genomic_DNA"/>
</dbReference>
<organism evidence="3 4">
    <name type="scientific">Brachionus plicatilis</name>
    <name type="common">Marine rotifer</name>
    <name type="synonym">Brachionus muelleri</name>
    <dbReference type="NCBI Taxonomy" id="10195"/>
    <lineage>
        <taxon>Eukaryota</taxon>
        <taxon>Metazoa</taxon>
        <taxon>Spiralia</taxon>
        <taxon>Gnathifera</taxon>
        <taxon>Rotifera</taxon>
        <taxon>Eurotatoria</taxon>
        <taxon>Monogononta</taxon>
        <taxon>Pseudotrocha</taxon>
        <taxon>Ploima</taxon>
        <taxon>Brachionidae</taxon>
        <taxon>Brachionus</taxon>
    </lineage>
</organism>
<evidence type="ECO:0000313" key="4">
    <source>
        <dbReference type="Proteomes" id="UP000276133"/>
    </source>
</evidence>
<protein>
    <recommendedName>
        <fullName evidence="5">Secreted protein</fullName>
    </recommendedName>
</protein>
<comment type="caution">
    <text evidence="3">The sequence shown here is derived from an EMBL/GenBank/DDBJ whole genome shotgun (WGS) entry which is preliminary data.</text>
</comment>